<proteinExistence type="predicted"/>
<evidence type="ECO:0000313" key="3">
    <source>
        <dbReference type="Proteomes" id="UP000188551"/>
    </source>
</evidence>
<evidence type="ECO:0000313" key="2">
    <source>
        <dbReference type="EMBL" id="OOC01956.1"/>
    </source>
</evidence>
<feature type="domain" description="Amphi-Trp" evidence="1">
    <location>
        <begin position="9"/>
        <end position="80"/>
    </location>
</feature>
<protein>
    <submittedName>
        <fullName evidence="2">Amphi-Trp domain-containing protein</fullName>
    </submittedName>
</protein>
<dbReference type="InterPro" id="IPR027598">
    <property type="entry name" value="Amphi-Trp_dom"/>
</dbReference>
<keyword evidence="3" id="KW-1185">Reference proteome</keyword>
<dbReference type="EMBL" id="MUXN01000027">
    <property type="protein sequence ID" value="OOC01956.1"/>
    <property type="molecule type" value="Genomic_DNA"/>
</dbReference>
<comment type="caution">
    <text evidence="2">The sequence shown here is derived from an EMBL/GenBank/DDBJ whole genome shotgun (WGS) entry which is preliminary data.</text>
</comment>
<name>A0ABX3J535_9PSEU</name>
<dbReference type="Pfam" id="PF20068">
    <property type="entry name" value="Amphi-Trp"/>
    <property type="match status" value="1"/>
</dbReference>
<reference evidence="2 3" key="1">
    <citation type="submission" date="2017-02" db="EMBL/GenBank/DDBJ databases">
        <title>Amycolatopsis azurea DSM 43854 draft genome.</title>
        <authorList>
            <person name="Mayilraj S."/>
        </authorList>
    </citation>
    <scope>NUCLEOTIDE SEQUENCE [LARGE SCALE GENOMIC DNA]</scope>
    <source>
        <strain evidence="2 3">DSM 43854</strain>
    </source>
</reference>
<sequence length="86" mass="9729">MTGTAPRDVERVYSTADVVAKLRRLADALESETSFRIQIAGERFRVPARAQFSIEHERGDGEEEVEFQLKWKIEETDSDDSEGAVV</sequence>
<dbReference type="NCBIfam" id="TIGR04354">
    <property type="entry name" value="amphi-Trp"/>
    <property type="match status" value="1"/>
</dbReference>
<organism evidence="2 3">
    <name type="scientific">Amycolatopsis azurea DSM 43854</name>
    <dbReference type="NCBI Taxonomy" id="1238180"/>
    <lineage>
        <taxon>Bacteria</taxon>
        <taxon>Bacillati</taxon>
        <taxon>Actinomycetota</taxon>
        <taxon>Actinomycetes</taxon>
        <taxon>Pseudonocardiales</taxon>
        <taxon>Pseudonocardiaceae</taxon>
        <taxon>Amycolatopsis</taxon>
    </lineage>
</organism>
<dbReference type="Proteomes" id="UP000188551">
    <property type="component" value="Unassembled WGS sequence"/>
</dbReference>
<evidence type="ECO:0000259" key="1">
    <source>
        <dbReference type="Pfam" id="PF20068"/>
    </source>
</evidence>
<accession>A0ABX3J535</accession>
<gene>
    <name evidence="2" type="ORF">B0293_35185</name>
</gene>
<dbReference type="RefSeq" id="WP_039919001.1">
    <property type="nucleotide sequence ID" value="NZ_ANMG01000050.1"/>
</dbReference>